<feature type="compositionally biased region" description="Gly residues" evidence="1">
    <location>
        <begin position="51"/>
        <end position="71"/>
    </location>
</feature>
<feature type="compositionally biased region" description="Polar residues" evidence="1">
    <location>
        <begin position="627"/>
        <end position="643"/>
    </location>
</feature>
<evidence type="ECO:0000313" key="3">
    <source>
        <dbReference type="Proteomes" id="UP000266841"/>
    </source>
</evidence>
<organism evidence="2 3">
    <name type="scientific">Thalassiosira oceanica</name>
    <name type="common">Marine diatom</name>
    <dbReference type="NCBI Taxonomy" id="159749"/>
    <lineage>
        <taxon>Eukaryota</taxon>
        <taxon>Sar</taxon>
        <taxon>Stramenopiles</taxon>
        <taxon>Ochrophyta</taxon>
        <taxon>Bacillariophyta</taxon>
        <taxon>Coscinodiscophyceae</taxon>
        <taxon>Thalassiosirophycidae</taxon>
        <taxon>Thalassiosirales</taxon>
        <taxon>Thalassiosiraceae</taxon>
        <taxon>Thalassiosira</taxon>
    </lineage>
</organism>
<dbReference type="EMBL" id="AGNL01048109">
    <property type="protein sequence ID" value="EJK45956.1"/>
    <property type="molecule type" value="Genomic_DNA"/>
</dbReference>
<proteinExistence type="predicted"/>
<protein>
    <submittedName>
        <fullName evidence="2">Uncharacterized protein</fullName>
    </submittedName>
</protein>
<accession>K0RAA3</accession>
<dbReference type="OMA" id="HEYTAWS"/>
<name>K0RAA3_THAOC</name>
<comment type="caution">
    <text evidence="2">The sequence shown here is derived from an EMBL/GenBank/DDBJ whole genome shotgun (WGS) entry which is preliminary data.</text>
</comment>
<dbReference type="OrthoDB" id="10569504at2759"/>
<dbReference type="AlphaFoldDB" id="K0RAA3"/>
<feature type="compositionally biased region" description="Polar residues" evidence="1">
    <location>
        <begin position="17"/>
        <end position="33"/>
    </location>
</feature>
<feature type="compositionally biased region" description="Low complexity" evidence="1">
    <location>
        <begin position="402"/>
        <end position="412"/>
    </location>
</feature>
<feature type="region of interest" description="Disordered" evidence="1">
    <location>
        <begin position="358"/>
        <end position="417"/>
    </location>
</feature>
<dbReference type="eggNOG" id="ENOG502QX31">
    <property type="taxonomic scope" value="Eukaryota"/>
</dbReference>
<feature type="region of interest" description="Disordered" evidence="1">
    <location>
        <begin position="580"/>
        <end position="655"/>
    </location>
</feature>
<sequence length="655" mass="73207">MGISNAKDSFADLLEVQESSRQQQVRPSVNNGGVRQESNKKDTSFRLRKSPGGGVGEGAGSPTLGGGGGGVMNAKDSLPDLLRMQQAANAQTNDPRYKPAEVSKEHDEAEWPIWEMTELSSWQRGAPKSIPCVVPSRSLPLSECERIFTVPEVYEGLQATSKHPSTMALRYPDDEEETCGEECNIFSCLAPWARTPQFPGAENFGARQPLLSPGRERQKQIVTSEESALELSSKAVHLYHSMPSLTRRSFAPSMFKVSTDSAKGRNAIMTGDNRRLFIEGEGERLDREPPEDKKKYRVHFSELKRVLRVRKFTPEEASAVWFGRYDFEHFKAEMTLLIQEDECQRELAEAWLATTEGLKDSLGRQPSTNSEDEDNEEEKKDGVDDAADDKSYEKSIKKTDSDLSSGSTGSSSKPKWWHQYEHSRRGLERYASPGQALQIVASHKVALRKVLGEQNMQRLLNFLCVPGALNPDKIAEIYHEYTAWSRDLALAAGASDADAVRTNFDDEKRHTREYYMLKQVVASDYRVHRHMPQFMMPNCITPKGYLNEAETLYFENRKKMTKSGSTGSIASSKSKLGSLRIRSESLSGEEARAEMSRVDRDTLAGPLAPSLVPALQPASRLAKQAAESKSSSNARLKYKSNNRLGDKAKNYPFQE</sequence>
<dbReference type="Proteomes" id="UP000266841">
    <property type="component" value="Unassembled WGS sequence"/>
</dbReference>
<keyword evidence="3" id="KW-1185">Reference proteome</keyword>
<evidence type="ECO:0000313" key="2">
    <source>
        <dbReference type="EMBL" id="EJK45956.1"/>
    </source>
</evidence>
<feature type="compositionally biased region" description="Basic and acidic residues" evidence="1">
    <location>
        <begin position="589"/>
        <end position="602"/>
    </location>
</feature>
<feature type="compositionally biased region" description="Basic and acidic residues" evidence="1">
    <location>
        <begin position="377"/>
        <end position="401"/>
    </location>
</feature>
<feature type="region of interest" description="Disordered" evidence="1">
    <location>
        <begin position="1"/>
        <end position="76"/>
    </location>
</feature>
<gene>
    <name evidence="2" type="ORF">THAOC_35405</name>
</gene>
<reference evidence="2 3" key="1">
    <citation type="journal article" date="2012" name="Genome Biol.">
        <title>Genome and low-iron response of an oceanic diatom adapted to chronic iron limitation.</title>
        <authorList>
            <person name="Lommer M."/>
            <person name="Specht M."/>
            <person name="Roy A.S."/>
            <person name="Kraemer L."/>
            <person name="Andreson R."/>
            <person name="Gutowska M.A."/>
            <person name="Wolf J."/>
            <person name="Bergner S.V."/>
            <person name="Schilhabel M.B."/>
            <person name="Klostermeier U.C."/>
            <person name="Beiko R.G."/>
            <person name="Rosenstiel P."/>
            <person name="Hippler M."/>
            <person name="Laroche J."/>
        </authorList>
    </citation>
    <scope>NUCLEOTIDE SEQUENCE [LARGE SCALE GENOMIC DNA]</scope>
    <source>
        <strain evidence="2 3">CCMP1005</strain>
    </source>
</reference>
<evidence type="ECO:0000256" key="1">
    <source>
        <dbReference type="SAM" id="MobiDB-lite"/>
    </source>
</evidence>